<dbReference type="Proteomes" id="UP000044026">
    <property type="component" value="Unassembled WGS sequence"/>
</dbReference>
<dbReference type="EMBL" id="CDOE01000017">
    <property type="protein sequence ID" value="CEN32908.1"/>
    <property type="molecule type" value="Genomic_DNA"/>
</dbReference>
<evidence type="ECO:0000313" key="1">
    <source>
        <dbReference type="EMBL" id="CEN32908.1"/>
    </source>
</evidence>
<accession>A0A0B7H5K3</accession>
<gene>
    <name evidence="1" type="ORF">CCAN12_240008</name>
</gene>
<name>A0A0B7H5K3_9FLAO</name>
<protein>
    <submittedName>
        <fullName evidence="1">Uncharacterized protein</fullName>
    </submittedName>
</protein>
<organism evidence="1 2">
    <name type="scientific">Capnocytophaga canimorsus</name>
    <dbReference type="NCBI Taxonomy" id="28188"/>
    <lineage>
        <taxon>Bacteria</taxon>
        <taxon>Pseudomonadati</taxon>
        <taxon>Bacteroidota</taxon>
        <taxon>Flavobacteriia</taxon>
        <taxon>Flavobacteriales</taxon>
        <taxon>Flavobacteriaceae</taxon>
        <taxon>Capnocytophaga</taxon>
    </lineage>
</organism>
<evidence type="ECO:0000313" key="2">
    <source>
        <dbReference type="Proteomes" id="UP000044026"/>
    </source>
</evidence>
<reference evidence="1 2" key="1">
    <citation type="submission" date="2015-01" db="EMBL/GenBank/DDBJ databases">
        <authorList>
            <person name="Xiang T."/>
            <person name="Song Y."/>
            <person name="Huang L."/>
            <person name="Wang B."/>
            <person name="Wu P."/>
        </authorList>
    </citation>
    <scope>NUCLEOTIDE SEQUENCE [LARGE SCALE GENOMIC DNA]</scope>
    <source>
        <strain evidence="1 2">Cc12</strain>
    </source>
</reference>
<dbReference type="AlphaFoldDB" id="A0A0B7H5K3"/>
<sequence>MLLKQYTSFSIIVNKNSFGQVQYDLSLLLDIDDDSVFPWAIKFDDLEIFLLTLIAQKKDLVILVDFLLMRENLHGKLICSDELEVCCAFISKEINSKKIKHLKLLETTPEMGDLFDVQYRKGMEIENDKYLYEKRSGKFMFS</sequence>
<proteinExistence type="predicted"/>